<sequence>VPRRATRSTTQPVRTAHATALRAVLPDAVAGRVQRQRVPAGGHRPAVLSGHRCGTAHAVHEPRAGAFHPALLPVLGHGRADRREAGQGPADPHHDRDGDRDHVARRGGIPDAEPRGAAHRAVLHGRAVHAVRAGQVFGAAGGAAFARIDRRQWSGRDGYVACDPDRHDCRRHDLPGRRRGRALDSGQCGCRARNHRTPRQPCDPARRAGRAGAARAVEPDSRIDRDPEAREAPAGGAQRDPRRVVVLVRGHGADRAAADVRGAAPGRRCGPVHLRARAVFGRYRRRFAVVREAVGTHGGDRSGAAGRVRYQRVPAGSLLPAQRARAGARGFVHGVSRVAERLAHCAGSGRHRVLGRRVRGAAVRADPEPHAGQRDLARDRRHEYPERGFHRAGRRPRHRPAAGLGLVDPAAAARARDRECAGGGVDLHDRARIPDALSQLGAGAHAVPAARARHRPHPRRRRGAGRVQPRELHGRADPGR</sequence>
<feature type="compositionally biased region" description="Basic and acidic residues" evidence="1">
    <location>
        <begin position="468"/>
        <end position="480"/>
    </location>
</feature>
<feature type="region of interest" description="Disordered" evidence="1">
    <location>
        <begin position="444"/>
        <end position="480"/>
    </location>
</feature>
<feature type="region of interest" description="Disordered" evidence="1">
    <location>
        <begin position="81"/>
        <end position="116"/>
    </location>
</feature>
<name>A0A6J4KM36_9GAMM</name>
<gene>
    <name evidence="2" type="ORF">AVDCRST_MAG71-618</name>
</gene>
<dbReference type="AlphaFoldDB" id="A0A6J4KM36"/>
<evidence type="ECO:0000313" key="2">
    <source>
        <dbReference type="EMBL" id="CAA9309721.1"/>
    </source>
</evidence>
<keyword evidence="2" id="KW-0808">Transferase</keyword>
<dbReference type="EC" id="2.3.1.40" evidence="2"/>
<dbReference type="GO" id="GO:0008779">
    <property type="term" value="F:acyl-[acyl-carrier-protein]-phospholipid O-acyltransferase activity"/>
    <property type="evidence" value="ECO:0007669"/>
    <property type="project" value="UniProtKB-EC"/>
</dbReference>
<feature type="non-terminal residue" evidence="2">
    <location>
        <position position="480"/>
    </location>
</feature>
<reference evidence="2" key="1">
    <citation type="submission" date="2020-02" db="EMBL/GenBank/DDBJ databases">
        <authorList>
            <person name="Meier V. D."/>
        </authorList>
    </citation>
    <scope>NUCLEOTIDE SEQUENCE</scope>
    <source>
        <strain evidence="2">AVDCRST_MAG71</strain>
    </source>
</reference>
<keyword evidence="2" id="KW-0012">Acyltransferase</keyword>
<feature type="non-terminal residue" evidence="2">
    <location>
        <position position="1"/>
    </location>
</feature>
<organism evidence="2">
    <name type="scientific">uncultured Lysobacter sp</name>
    <dbReference type="NCBI Taxonomy" id="271060"/>
    <lineage>
        <taxon>Bacteria</taxon>
        <taxon>Pseudomonadati</taxon>
        <taxon>Pseudomonadota</taxon>
        <taxon>Gammaproteobacteria</taxon>
        <taxon>Lysobacterales</taxon>
        <taxon>Lysobacteraceae</taxon>
        <taxon>Lysobacter</taxon>
        <taxon>environmental samples</taxon>
    </lineage>
</organism>
<feature type="compositionally biased region" description="Basic and acidic residues" evidence="1">
    <location>
        <begin position="217"/>
        <end position="231"/>
    </location>
</feature>
<protein>
    <submittedName>
        <fullName evidence="2">Lysophospholipid transporter LplT / 2-acylglycerophosphoethanolamine acyltransferase</fullName>
        <ecNumber evidence="2">2.3.1.40</ecNumber>
    </submittedName>
</protein>
<proteinExistence type="predicted"/>
<accession>A0A6J4KM36</accession>
<feature type="compositionally biased region" description="Basic and acidic residues" evidence="1">
    <location>
        <begin position="81"/>
        <end position="104"/>
    </location>
</feature>
<evidence type="ECO:0000256" key="1">
    <source>
        <dbReference type="SAM" id="MobiDB-lite"/>
    </source>
</evidence>
<feature type="compositionally biased region" description="Basic residues" evidence="1">
    <location>
        <begin position="451"/>
        <end position="464"/>
    </location>
</feature>
<feature type="region of interest" description="Disordered" evidence="1">
    <location>
        <begin position="177"/>
        <end position="241"/>
    </location>
</feature>
<dbReference type="EMBL" id="CADCUA010000180">
    <property type="protein sequence ID" value="CAA9309721.1"/>
    <property type="molecule type" value="Genomic_DNA"/>
</dbReference>